<feature type="transmembrane region" description="Helical" evidence="1">
    <location>
        <begin position="70"/>
        <end position="95"/>
    </location>
</feature>
<feature type="transmembrane region" description="Helical" evidence="1">
    <location>
        <begin position="291"/>
        <end position="313"/>
    </location>
</feature>
<reference evidence="2 3" key="2">
    <citation type="journal article" date="2019" name="G3 (Bethesda)">
        <title>Hybrid Assembly of the Genome of the Entomopathogenic Nematode Steinernema carpocapsae Identifies the X-Chromosome.</title>
        <authorList>
            <person name="Serra L."/>
            <person name="Macchietto M."/>
            <person name="Macias-Munoz A."/>
            <person name="McGill C.J."/>
            <person name="Rodriguez I.M."/>
            <person name="Rodriguez B."/>
            <person name="Murad R."/>
            <person name="Mortazavi A."/>
        </authorList>
    </citation>
    <scope>NUCLEOTIDE SEQUENCE [LARGE SCALE GENOMIC DNA]</scope>
    <source>
        <strain evidence="2 3">ALL</strain>
    </source>
</reference>
<keyword evidence="1" id="KW-0472">Membrane</keyword>
<name>A0A4U5MR42_STECR</name>
<dbReference type="Gene3D" id="1.20.1070.10">
    <property type="entry name" value="Rhodopsin 7-helix transmembrane proteins"/>
    <property type="match status" value="1"/>
</dbReference>
<proteinExistence type="predicted"/>
<dbReference type="OrthoDB" id="5873245at2759"/>
<feature type="transmembrane region" description="Helical" evidence="1">
    <location>
        <begin position="150"/>
        <end position="181"/>
    </location>
</feature>
<evidence type="ECO:0000256" key="1">
    <source>
        <dbReference type="SAM" id="Phobius"/>
    </source>
</evidence>
<dbReference type="SUPFAM" id="SSF81321">
    <property type="entry name" value="Family A G protein-coupled receptor-like"/>
    <property type="match status" value="1"/>
</dbReference>
<keyword evidence="1" id="KW-0812">Transmembrane</keyword>
<feature type="transmembrane region" description="Helical" evidence="1">
    <location>
        <begin position="34"/>
        <end position="58"/>
    </location>
</feature>
<keyword evidence="1" id="KW-1133">Transmembrane helix</keyword>
<dbReference type="PANTHER" id="PTHR23021">
    <property type="entry name" value="SERPENTINE RECEPTOR, CLASS T"/>
    <property type="match status" value="1"/>
</dbReference>
<protein>
    <recommendedName>
        <fullName evidence="4">G-protein coupled receptors family 1 profile domain-containing protein</fullName>
    </recommendedName>
</protein>
<feature type="transmembrane region" description="Helical" evidence="1">
    <location>
        <begin position="267"/>
        <end position="285"/>
    </location>
</feature>
<comment type="caution">
    <text evidence="2">The sequence shown here is derived from an EMBL/GenBank/DDBJ whole genome shotgun (WGS) entry which is preliminary data.</text>
</comment>
<keyword evidence="3" id="KW-1185">Reference proteome</keyword>
<dbReference type="EMBL" id="AZBU02000006">
    <property type="protein sequence ID" value="TKR72127.1"/>
    <property type="molecule type" value="Genomic_DNA"/>
</dbReference>
<dbReference type="PANTHER" id="PTHR23021:SF11">
    <property type="entry name" value="SERPENTINE RECEPTOR, CLASS T"/>
    <property type="match status" value="1"/>
</dbReference>
<feature type="transmembrane region" description="Helical" evidence="1">
    <location>
        <begin position="223"/>
        <end position="247"/>
    </location>
</feature>
<reference evidence="2 3" key="1">
    <citation type="journal article" date="2015" name="Genome Biol.">
        <title>Comparative genomics of Steinernema reveals deeply conserved gene regulatory networks.</title>
        <authorList>
            <person name="Dillman A.R."/>
            <person name="Macchietto M."/>
            <person name="Porter C.F."/>
            <person name="Rogers A."/>
            <person name="Williams B."/>
            <person name="Antoshechkin I."/>
            <person name="Lee M.M."/>
            <person name="Goodwin Z."/>
            <person name="Lu X."/>
            <person name="Lewis E.E."/>
            <person name="Goodrich-Blair H."/>
            <person name="Stock S.P."/>
            <person name="Adams B.J."/>
            <person name="Sternberg P.W."/>
            <person name="Mortazavi A."/>
        </authorList>
    </citation>
    <scope>NUCLEOTIDE SEQUENCE [LARGE SCALE GENOMIC DNA]</scope>
    <source>
        <strain evidence="2 3">ALL</strain>
    </source>
</reference>
<dbReference type="AlphaFoldDB" id="A0A4U5MR42"/>
<dbReference type="InterPro" id="IPR019425">
    <property type="entry name" value="7TM_GPCR_serpentine_rcpt_Srt"/>
</dbReference>
<dbReference type="STRING" id="34508.A0A4U5MR42"/>
<organism evidence="2 3">
    <name type="scientific">Steinernema carpocapsae</name>
    <name type="common">Entomopathogenic nematode</name>
    <dbReference type="NCBI Taxonomy" id="34508"/>
    <lineage>
        <taxon>Eukaryota</taxon>
        <taxon>Metazoa</taxon>
        <taxon>Ecdysozoa</taxon>
        <taxon>Nematoda</taxon>
        <taxon>Chromadorea</taxon>
        <taxon>Rhabditida</taxon>
        <taxon>Tylenchina</taxon>
        <taxon>Panagrolaimomorpha</taxon>
        <taxon>Strongyloidoidea</taxon>
        <taxon>Steinernematidae</taxon>
        <taxon>Steinernema</taxon>
    </lineage>
</organism>
<evidence type="ECO:0008006" key="4">
    <source>
        <dbReference type="Google" id="ProtNLM"/>
    </source>
</evidence>
<evidence type="ECO:0000313" key="2">
    <source>
        <dbReference type="EMBL" id="TKR72127.1"/>
    </source>
</evidence>
<evidence type="ECO:0000313" key="3">
    <source>
        <dbReference type="Proteomes" id="UP000298663"/>
    </source>
</evidence>
<accession>A0A4U5MR42</accession>
<sequence length="362" mass="40942">MDLYFRRPEEFRRRYNCSFLTDDEWWNRGKPNPILGIVTMVVGLIQVVPYIPCLIVIARSKLLGFAAYKLMFYVGLSDVSCLLINSVANGILTYIGATPCPYIDYKYILGTVGIATWASQSVSVVLLALNRCIELWKPRYLLAVFDGRRTYFWIIGTLIYSSYFIIFSPGMVFSSIGYAWYFDPYLELLDKSDYSPQEVRTVLGILFLTLLGKYFDLYTNKVFIVHNSIIVVSLPLLYGLLIGTLCVKGGMTKAGNRIQKLITVQSFFICIFTLVTACTYLYMQFFPVAEAVSIAANFAWQFSNGAPALMYLIMNSTIRRGVKELILRTKSQESSYTLPSHAGVSPNFTPPRNSIGLMNLSL</sequence>
<dbReference type="Proteomes" id="UP000298663">
    <property type="component" value="Unassembled WGS sequence"/>
</dbReference>
<feature type="transmembrane region" description="Helical" evidence="1">
    <location>
        <begin position="107"/>
        <end position="129"/>
    </location>
</feature>
<dbReference type="Pfam" id="PF10321">
    <property type="entry name" value="7TM_GPCR_Srt"/>
    <property type="match status" value="1"/>
</dbReference>
<gene>
    <name evidence="2" type="ORF">L596_019635</name>
</gene>